<evidence type="ECO:0000313" key="8">
    <source>
        <dbReference type="RefSeq" id="XP_011505785.1"/>
    </source>
</evidence>
<dbReference type="RefSeq" id="XP_011505785.1">
    <property type="nucleotide sequence ID" value="XM_011507483.1"/>
</dbReference>
<reference evidence="8" key="1">
    <citation type="submission" date="2025-08" db="UniProtKB">
        <authorList>
            <consortium name="RefSeq"/>
        </authorList>
    </citation>
    <scope>IDENTIFICATION</scope>
</reference>
<evidence type="ECO:0000256" key="3">
    <source>
        <dbReference type="ARBA" id="ARBA00023204"/>
    </source>
</evidence>
<dbReference type="GO" id="GO:0006303">
    <property type="term" value="P:double-strand break repair via nonhomologous end joining"/>
    <property type="evidence" value="ECO:0007669"/>
    <property type="project" value="TreeGrafter"/>
</dbReference>
<evidence type="ECO:0000256" key="1">
    <source>
        <dbReference type="ARBA" id="ARBA00004123"/>
    </source>
</evidence>
<sequence length="236" mass="27914">MNVARKEYGLTDYFKYQVIIISGNKYLIGVRKNKELREVLLTNLIDYYTENLLVDDIIKRCQDLNPVFSDTIFEDLVDDILVNISKYIVSSTKDNIELETKIENGRFLFRICLTKTNPEYFNSYFNEHFYSAFSELYHRYSYLLNIIKKKDAEIEEYKAQGINIIKKALVTELFNENLFYTELKNVKSSDKISTFLDIMNFYNAVRDLQFNNFNPKQTVESASNILNSNFYSFSIF</sequence>
<organism evidence="7 8">
    <name type="scientific">Ceratosolen solmsi marchali</name>
    <dbReference type="NCBI Taxonomy" id="326594"/>
    <lineage>
        <taxon>Eukaryota</taxon>
        <taxon>Metazoa</taxon>
        <taxon>Ecdysozoa</taxon>
        <taxon>Arthropoda</taxon>
        <taxon>Hexapoda</taxon>
        <taxon>Insecta</taxon>
        <taxon>Pterygota</taxon>
        <taxon>Neoptera</taxon>
        <taxon>Endopterygota</taxon>
        <taxon>Hymenoptera</taxon>
        <taxon>Apocrita</taxon>
        <taxon>Proctotrupomorpha</taxon>
        <taxon>Chalcidoidea</taxon>
        <taxon>Agaonidae</taxon>
        <taxon>Agaoninae</taxon>
        <taxon>Ceratosolen</taxon>
    </lineage>
</organism>
<gene>
    <name evidence="8" type="primary">LOC105368471</name>
</gene>
<keyword evidence="7" id="KW-1185">Reference proteome</keyword>
<proteinExistence type="inferred from homology"/>
<dbReference type="InterPro" id="IPR015381">
    <property type="entry name" value="XLF-like_N"/>
</dbReference>
<feature type="domain" description="XLF-like N-terminal" evidence="6">
    <location>
        <begin position="22"/>
        <end position="114"/>
    </location>
</feature>
<evidence type="ECO:0000259" key="6">
    <source>
        <dbReference type="Pfam" id="PF09302"/>
    </source>
</evidence>
<evidence type="ECO:0000256" key="4">
    <source>
        <dbReference type="ARBA" id="ARBA00023242"/>
    </source>
</evidence>
<keyword evidence="4" id="KW-0539">Nucleus</keyword>
<dbReference type="GO" id="GO:0032807">
    <property type="term" value="C:DNA ligase IV complex"/>
    <property type="evidence" value="ECO:0007669"/>
    <property type="project" value="TreeGrafter"/>
</dbReference>
<dbReference type="PANTHER" id="PTHR32235:SF1">
    <property type="entry name" value="NON-HOMOLOGOUS END-JOINING FACTOR 1"/>
    <property type="match status" value="1"/>
</dbReference>
<name>A0AAJ6YWP0_9HYME</name>
<accession>A0AAJ6YWP0</accession>
<dbReference type="AlphaFoldDB" id="A0AAJ6YWP0"/>
<evidence type="ECO:0000256" key="5">
    <source>
        <dbReference type="ARBA" id="ARBA00025747"/>
    </source>
</evidence>
<dbReference type="GO" id="GO:0045027">
    <property type="term" value="F:DNA end binding"/>
    <property type="evidence" value="ECO:0007669"/>
    <property type="project" value="TreeGrafter"/>
</dbReference>
<keyword evidence="2" id="KW-0227">DNA damage</keyword>
<dbReference type="PANTHER" id="PTHR32235">
    <property type="entry name" value="NON-HOMOLOGOUS END-JOINING FACTOR 1"/>
    <property type="match status" value="1"/>
</dbReference>
<dbReference type="InterPro" id="IPR052287">
    <property type="entry name" value="NHEJ_factor"/>
</dbReference>
<evidence type="ECO:0000256" key="2">
    <source>
        <dbReference type="ARBA" id="ARBA00022763"/>
    </source>
</evidence>
<dbReference type="CDD" id="cd22285">
    <property type="entry name" value="HD_XLF_N"/>
    <property type="match status" value="1"/>
</dbReference>
<dbReference type="KEGG" id="csol:105368471"/>
<protein>
    <submittedName>
        <fullName evidence="8">Uncharacterized protein LOC105368471</fullName>
    </submittedName>
</protein>
<dbReference type="Gene3D" id="1.10.287.450">
    <property type="entry name" value="Helix hairpin bin"/>
    <property type="match status" value="1"/>
</dbReference>
<dbReference type="Proteomes" id="UP000695007">
    <property type="component" value="Unplaced"/>
</dbReference>
<evidence type="ECO:0000313" key="7">
    <source>
        <dbReference type="Proteomes" id="UP000695007"/>
    </source>
</evidence>
<keyword evidence="3" id="KW-0234">DNA repair</keyword>
<comment type="similarity">
    <text evidence="5">Belongs to the XRCC4-XLF family. XLF subfamily.</text>
</comment>
<dbReference type="Pfam" id="PF09302">
    <property type="entry name" value="XLF"/>
    <property type="match status" value="1"/>
</dbReference>
<comment type="subcellular location">
    <subcellularLocation>
        <location evidence="1">Nucleus</location>
    </subcellularLocation>
</comment>
<dbReference type="GeneID" id="105368471"/>